<organism evidence="7 8">
    <name type="scientific">Boletus edulis BED1</name>
    <dbReference type="NCBI Taxonomy" id="1328754"/>
    <lineage>
        <taxon>Eukaryota</taxon>
        <taxon>Fungi</taxon>
        <taxon>Dikarya</taxon>
        <taxon>Basidiomycota</taxon>
        <taxon>Agaricomycotina</taxon>
        <taxon>Agaricomycetes</taxon>
        <taxon>Agaricomycetidae</taxon>
        <taxon>Boletales</taxon>
        <taxon>Boletineae</taxon>
        <taxon>Boletaceae</taxon>
        <taxon>Boletoideae</taxon>
        <taxon>Boletus</taxon>
    </lineage>
</organism>
<dbReference type="InterPro" id="IPR040442">
    <property type="entry name" value="Pyrv_kinase-like_dom_sf"/>
</dbReference>
<keyword evidence="7" id="KW-0418">Kinase</keyword>
<reference evidence="7" key="2">
    <citation type="journal article" date="2020" name="Nat. Commun.">
        <title>Large-scale genome sequencing of mycorrhizal fungi provides insights into the early evolution of symbiotic traits.</title>
        <authorList>
            <person name="Miyauchi S."/>
            <person name="Kiss E."/>
            <person name="Kuo A."/>
            <person name="Drula E."/>
            <person name="Kohler A."/>
            <person name="Sanchez-Garcia M."/>
            <person name="Morin E."/>
            <person name="Andreopoulos B."/>
            <person name="Barry K.W."/>
            <person name="Bonito G."/>
            <person name="Buee M."/>
            <person name="Carver A."/>
            <person name="Chen C."/>
            <person name="Cichocki N."/>
            <person name="Clum A."/>
            <person name="Culley D."/>
            <person name="Crous P.W."/>
            <person name="Fauchery L."/>
            <person name="Girlanda M."/>
            <person name="Hayes R.D."/>
            <person name="Keri Z."/>
            <person name="LaButti K."/>
            <person name="Lipzen A."/>
            <person name="Lombard V."/>
            <person name="Magnuson J."/>
            <person name="Maillard F."/>
            <person name="Murat C."/>
            <person name="Nolan M."/>
            <person name="Ohm R.A."/>
            <person name="Pangilinan J."/>
            <person name="Pereira M.F."/>
            <person name="Perotto S."/>
            <person name="Peter M."/>
            <person name="Pfister S."/>
            <person name="Riley R."/>
            <person name="Sitrit Y."/>
            <person name="Stielow J.B."/>
            <person name="Szollosi G."/>
            <person name="Zifcakova L."/>
            <person name="Stursova M."/>
            <person name="Spatafora J.W."/>
            <person name="Tedersoo L."/>
            <person name="Vaario L.M."/>
            <person name="Yamada A."/>
            <person name="Yan M."/>
            <person name="Wang P."/>
            <person name="Xu J."/>
            <person name="Bruns T."/>
            <person name="Baldrian P."/>
            <person name="Vilgalys R."/>
            <person name="Dunand C."/>
            <person name="Henrissat B."/>
            <person name="Grigoriev I.V."/>
            <person name="Hibbett D."/>
            <person name="Nagy L.G."/>
            <person name="Martin F.M."/>
        </authorList>
    </citation>
    <scope>NUCLEOTIDE SEQUENCE</scope>
    <source>
        <strain evidence="7">BED1</strain>
    </source>
</reference>
<dbReference type="GO" id="GO:0016301">
    <property type="term" value="F:kinase activity"/>
    <property type="evidence" value="ECO:0007669"/>
    <property type="project" value="UniProtKB-KW"/>
</dbReference>
<keyword evidence="8" id="KW-1185">Reference proteome</keyword>
<dbReference type="Proteomes" id="UP001194468">
    <property type="component" value="Unassembled WGS sequence"/>
</dbReference>
<dbReference type="PANTHER" id="PTHR32308">
    <property type="entry name" value="LYASE BETA SUBUNIT, PUTATIVE (AFU_ORTHOLOGUE AFUA_4G13030)-RELATED"/>
    <property type="match status" value="1"/>
</dbReference>
<name>A0AAD4BW21_BOLED</name>
<evidence type="ECO:0000256" key="4">
    <source>
        <dbReference type="PIRSR" id="PIRSR015582-1"/>
    </source>
</evidence>
<dbReference type="GO" id="GO:0000287">
    <property type="term" value="F:magnesium ion binding"/>
    <property type="evidence" value="ECO:0007669"/>
    <property type="project" value="TreeGrafter"/>
</dbReference>
<dbReference type="SUPFAM" id="SSF51621">
    <property type="entry name" value="Phosphoenolpyruvate/pyruvate domain"/>
    <property type="match status" value="1"/>
</dbReference>
<dbReference type="PANTHER" id="PTHR32308:SF0">
    <property type="entry name" value="HPCH_HPAI ALDOLASE_CITRATE LYASE DOMAIN-CONTAINING PROTEIN"/>
    <property type="match status" value="1"/>
</dbReference>
<evidence type="ECO:0000256" key="2">
    <source>
        <dbReference type="ARBA" id="ARBA00022723"/>
    </source>
</evidence>
<evidence type="ECO:0000256" key="1">
    <source>
        <dbReference type="ARBA" id="ARBA00001946"/>
    </source>
</evidence>
<dbReference type="InterPro" id="IPR015813">
    <property type="entry name" value="Pyrv/PenolPyrv_kinase-like_dom"/>
</dbReference>
<comment type="caution">
    <text evidence="7">The sequence shown here is derived from an EMBL/GenBank/DDBJ whole genome shotgun (WGS) entry which is preliminary data.</text>
</comment>
<accession>A0AAD4BW21</accession>
<dbReference type="GO" id="GO:0006107">
    <property type="term" value="P:oxaloacetate metabolic process"/>
    <property type="evidence" value="ECO:0007669"/>
    <property type="project" value="TreeGrafter"/>
</dbReference>
<protein>
    <submittedName>
        <fullName evidence="7">Pyruvate/Phosphoenolpyruvate kinase-like domain-containing protein</fullName>
    </submittedName>
</protein>
<keyword evidence="3 5" id="KW-0460">Magnesium</keyword>
<feature type="domain" description="HpcH/HpaI aldolase/citrate lyase" evidence="6">
    <location>
        <begin position="45"/>
        <end position="273"/>
    </location>
</feature>
<feature type="binding site" evidence="5">
    <location>
        <position position="174"/>
    </location>
    <ligand>
        <name>Mg(2+)</name>
        <dbReference type="ChEBI" id="CHEBI:18420"/>
    </ligand>
</feature>
<sequence length="349" mass="38623">MNSLRTSILRCATTHDIARHVKFSLTFAPRRLLSTPASSEPTLRRSYLYVPASSDRMLEKSLTLGAPPDVVIYDLEDSAPPTIHDKKAARQRLSQFLHQTKENLPAAERVAVRLNDISTPFFQDDAADILRYPSVGTLVLPKIHSVRDLHYVSRTIRNLNRSSAAGLRIVASIESARGVMGLKEIASWTSEFGADKGGELTALLANCADTSVVRTTSKRELLFVRSQIVITAKAFGLEAIDMVCVNYKDPEYLREECQDGRRLGFTGKQVIHPNQVVTVNASFVPTFHEILRAAKILHQMNIAYSNQRGAFGLEMEGGGKEMIDAPMLKQAENIIRLARAAGCDVPHVE</sequence>
<dbReference type="Gene3D" id="3.20.20.60">
    <property type="entry name" value="Phosphoenolpyruvate-binding domains"/>
    <property type="match status" value="1"/>
</dbReference>
<keyword evidence="7" id="KW-0808">Transferase</keyword>
<evidence type="ECO:0000256" key="3">
    <source>
        <dbReference type="ARBA" id="ARBA00022842"/>
    </source>
</evidence>
<feature type="binding site" evidence="4">
    <location>
        <position position="113"/>
    </location>
    <ligand>
        <name>substrate</name>
    </ligand>
</feature>
<keyword evidence="7" id="KW-0670">Pyruvate</keyword>
<dbReference type="InterPro" id="IPR005000">
    <property type="entry name" value="Aldolase/citrate-lyase_domain"/>
</dbReference>
<evidence type="ECO:0000313" key="8">
    <source>
        <dbReference type="Proteomes" id="UP001194468"/>
    </source>
</evidence>
<dbReference type="AlphaFoldDB" id="A0AAD4BW21"/>
<keyword evidence="2 5" id="KW-0479">Metal-binding</keyword>
<proteinExistence type="predicted"/>
<dbReference type="Pfam" id="PF03328">
    <property type="entry name" value="HpcH_HpaI"/>
    <property type="match status" value="1"/>
</dbReference>
<reference evidence="7" key="1">
    <citation type="submission" date="2019-10" db="EMBL/GenBank/DDBJ databases">
        <authorList>
            <consortium name="DOE Joint Genome Institute"/>
            <person name="Kuo A."/>
            <person name="Miyauchi S."/>
            <person name="Kiss E."/>
            <person name="Drula E."/>
            <person name="Kohler A."/>
            <person name="Sanchez-Garcia M."/>
            <person name="Andreopoulos B."/>
            <person name="Barry K.W."/>
            <person name="Bonito G."/>
            <person name="Buee M."/>
            <person name="Carver A."/>
            <person name="Chen C."/>
            <person name="Cichocki N."/>
            <person name="Clum A."/>
            <person name="Culley D."/>
            <person name="Crous P.W."/>
            <person name="Fauchery L."/>
            <person name="Girlanda M."/>
            <person name="Hayes R."/>
            <person name="Keri Z."/>
            <person name="LaButti K."/>
            <person name="Lipzen A."/>
            <person name="Lombard V."/>
            <person name="Magnuson J."/>
            <person name="Maillard F."/>
            <person name="Morin E."/>
            <person name="Murat C."/>
            <person name="Nolan M."/>
            <person name="Ohm R."/>
            <person name="Pangilinan J."/>
            <person name="Pereira M."/>
            <person name="Perotto S."/>
            <person name="Peter M."/>
            <person name="Riley R."/>
            <person name="Sitrit Y."/>
            <person name="Stielow B."/>
            <person name="Szollosi G."/>
            <person name="Zifcakova L."/>
            <person name="Stursova M."/>
            <person name="Spatafora J.W."/>
            <person name="Tedersoo L."/>
            <person name="Vaario L.-M."/>
            <person name="Yamada A."/>
            <person name="Yan M."/>
            <person name="Wang P."/>
            <person name="Xu J."/>
            <person name="Bruns T."/>
            <person name="Baldrian P."/>
            <person name="Vilgalys R."/>
            <person name="Henrissat B."/>
            <person name="Grigoriev I.V."/>
            <person name="Hibbett D."/>
            <person name="Nagy L.G."/>
            <person name="Martin F.M."/>
        </authorList>
    </citation>
    <scope>NUCLEOTIDE SEQUENCE</scope>
    <source>
        <strain evidence="7">BED1</strain>
    </source>
</reference>
<comment type="cofactor">
    <cofactor evidence="1">
        <name>Mg(2+)</name>
        <dbReference type="ChEBI" id="CHEBI:18420"/>
    </cofactor>
</comment>
<dbReference type="PIRSF" id="PIRSF015582">
    <property type="entry name" value="Cit_lyase_B"/>
    <property type="match status" value="1"/>
</dbReference>
<dbReference type="EMBL" id="WHUW01000011">
    <property type="protein sequence ID" value="KAF8440877.1"/>
    <property type="molecule type" value="Genomic_DNA"/>
</dbReference>
<feature type="binding site" evidence="4">
    <location>
        <position position="174"/>
    </location>
    <ligand>
        <name>substrate</name>
    </ligand>
</feature>
<dbReference type="InterPro" id="IPR011206">
    <property type="entry name" value="Citrate_lyase_beta/mcl1/mcl2"/>
</dbReference>
<gene>
    <name evidence="7" type="ORF">L210DRAFT_3399684</name>
</gene>
<evidence type="ECO:0000313" key="7">
    <source>
        <dbReference type="EMBL" id="KAF8440877.1"/>
    </source>
</evidence>
<evidence type="ECO:0000256" key="5">
    <source>
        <dbReference type="PIRSR" id="PIRSR015582-2"/>
    </source>
</evidence>
<evidence type="ECO:0000259" key="6">
    <source>
        <dbReference type="Pfam" id="PF03328"/>
    </source>
</evidence>